<evidence type="ECO:0000259" key="2">
    <source>
        <dbReference type="Pfam" id="PF20151"/>
    </source>
</evidence>
<feature type="transmembrane region" description="Helical" evidence="1">
    <location>
        <begin position="123"/>
        <end position="147"/>
    </location>
</feature>
<feature type="transmembrane region" description="Helical" evidence="1">
    <location>
        <begin position="251"/>
        <end position="271"/>
    </location>
</feature>
<evidence type="ECO:0000313" key="4">
    <source>
        <dbReference type="Proteomes" id="UP000305948"/>
    </source>
</evidence>
<dbReference type="EMBL" id="ML213513">
    <property type="protein sequence ID" value="TFK50494.1"/>
    <property type="molecule type" value="Genomic_DNA"/>
</dbReference>
<dbReference type="InterPro" id="IPR045340">
    <property type="entry name" value="DUF6533"/>
</dbReference>
<dbReference type="AlphaFoldDB" id="A0A5C3MYS8"/>
<sequence length="300" mass="33238">MQTSCCLSAMDVGSLEYFRIARTREYSTAIALTSYAYHFACTVPSEITIVWATPWTRMKTLYFINRYLGLFVVIVISVGTYDTSLICTHFYGGMRYICLLSIGVVEVILQLRLHALFERRLSIVILVTALFVLTVSASIILAVMVGLGAEGMDEITKDIRENGVCSMGLDYSLKPIFAFDGCILLLLAYRFVQHAHSRSRMHVPTFWGYGGRIFAIFTRDSIWYYLSVLATFSIRGVGSAICPAIEDNIPIVWAFVIPTASASSMILNMGLASAQLKLGKDNGYDPPDVIELSVLHVSGS</sequence>
<keyword evidence="1" id="KW-1133">Transmembrane helix</keyword>
<feature type="transmembrane region" description="Helical" evidence="1">
    <location>
        <begin position="63"/>
        <end position="81"/>
    </location>
</feature>
<name>A0A5C3MYS8_9AGAM</name>
<keyword evidence="4" id="KW-1185">Reference proteome</keyword>
<gene>
    <name evidence="3" type="ORF">OE88DRAFT_262570</name>
</gene>
<feature type="domain" description="DUF6533" evidence="2">
    <location>
        <begin position="26"/>
        <end position="71"/>
    </location>
</feature>
<keyword evidence="1" id="KW-0812">Transmembrane</keyword>
<dbReference type="Pfam" id="PF20151">
    <property type="entry name" value="DUF6533"/>
    <property type="match status" value="1"/>
</dbReference>
<reference evidence="3 4" key="1">
    <citation type="journal article" date="2019" name="Nat. Ecol. Evol.">
        <title>Megaphylogeny resolves global patterns of mushroom evolution.</title>
        <authorList>
            <person name="Varga T."/>
            <person name="Krizsan K."/>
            <person name="Foldi C."/>
            <person name="Dima B."/>
            <person name="Sanchez-Garcia M."/>
            <person name="Sanchez-Ramirez S."/>
            <person name="Szollosi G.J."/>
            <person name="Szarkandi J.G."/>
            <person name="Papp V."/>
            <person name="Albert L."/>
            <person name="Andreopoulos W."/>
            <person name="Angelini C."/>
            <person name="Antonin V."/>
            <person name="Barry K.W."/>
            <person name="Bougher N.L."/>
            <person name="Buchanan P."/>
            <person name="Buyck B."/>
            <person name="Bense V."/>
            <person name="Catcheside P."/>
            <person name="Chovatia M."/>
            <person name="Cooper J."/>
            <person name="Damon W."/>
            <person name="Desjardin D."/>
            <person name="Finy P."/>
            <person name="Geml J."/>
            <person name="Haridas S."/>
            <person name="Hughes K."/>
            <person name="Justo A."/>
            <person name="Karasinski D."/>
            <person name="Kautmanova I."/>
            <person name="Kiss B."/>
            <person name="Kocsube S."/>
            <person name="Kotiranta H."/>
            <person name="LaButti K.M."/>
            <person name="Lechner B.E."/>
            <person name="Liimatainen K."/>
            <person name="Lipzen A."/>
            <person name="Lukacs Z."/>
            <person name="Mihaltcheva S."/>
            <person name="Morgado L.N."/>
            <person name="Niskanen T."/>
            <person name="Noordeloos M.E."/>
            <person name="Ohm R.A."/>
            <person name="Ortiz-Santana B."/>
            <person name="Ovrebo C."/>
            <person name="Racz N."/>
            <person name="Riley R."/>
            <person name="Savchenko A."/>
            <person name="Shiryaev A."/>
            <person name="Soop K."/>
            <person name="Spirin V."/>
            <person name="Szebenyi C."/>
            <person name="Tomsovsky M."/>
            <person name="Tulloss R.E."/>
            <person name="Uehling J."/>
            <person name="Grigoriev I.V."/>
            <person name="Vagvolgyi C."/>
            <person name="Papp T."/>
            <person name="Martin F.M."/>
            <person name="Miettinen O."/>
            <person name="Hibbett D.S."/>
            <person name="Nagy L.G."/>
        </authorList>
    </citation>
    <scope>NUCLEOTIDE SEQUENCE [LARGE SCALE GENOMIC DNA]</scope>
    <source>
        <strain evidence="3 4">OMC1185</strain>
    </source>
</reference>
<keyword evidence="1" id="KW-0472">Membrane</keyword>
<dbReference type="OrthoDB" id="3256800at2759"/>
<feature type="transmembrane region" description="Helical" evidence="1">
    <location>
        <begin position="93"/>
        <end position="111"/>
    </location>
</feature>
<feature type="transmembrane region" description="Helical" evidence="1">
    <location>
        <begin position="176"/>
        <end position="192"/>
    </location>
</feature>
<accession>A0A5C3MYS8</accession>
<protein>
    <recommendedName>
        <fullName evidence="2">DUF6533 domain-containing protein</fullName>
    </recommendedName>
</protein>
<feature type="transmembrane region" description="Helical" evidence="1">
    <location>
        <begin position="222"/>
        <end position="245"/>
    </location>
</feature>
<evidence type="ECO:0000256" key="1">
    <source>
        <dbReference type="SAM" id="Phobius"/>
    </source>
</evidence>
<organism evidence="3 4">
    <name type="scientific">Heliocybe sulcata</name>
    <dbReference type="NCBI Taxonomy" id="5364"/>
    <lineage>
        <taxon>Eukaryota</taxon>
        <taxon>Fungi</taxon>
        <taxon>Dikarya</taxon>
        <taxon>Basidiomycota</taxon>
        <taxon>Agaricomycotina</taxon>
        <taxon>Agaricomycetes</taxon>
        <taxon>Gloeophyllales</taxon>
        <taxon>Gloeophyllaceae</taxon>
        <taxon>Heliocybe</taxon>
    </lineage>
</organism>
<dbReference type="Proteomes" id="UP000305948">
    <property type="component" value="Unassembled WGS sequence"/>
</dbReference>
<evidence type="ECO:0000313" key="3">
    <source>
        <dbReference type="EMBL" id="TFK50494.1"/>
    </source>
</evidence>
<proteinExistence type="predicted"/>